<feature type="region of interest" description="Disordered" evidence="1">
    <location>
        <begin position="1"/>
        <end position="142"/>
    </location>
</feature>
<gene>
    <name evidence="2" type="ORF">BGZ70_009677</name>
</gene>
<evidence type="ECO:0000313" key="3">
    <source>
        <dbReference type="Proteomes" id="UP000738359"/>
    </source>
</evidence>
<feature type="compositionally biased region" description="Acidic residues" evidence="1">
    <location>
        <begin position="254"/>
        <end position="267"/>
    </location>
</feature>
<feature type="compositionally biased region" description="Low complexity" evidence="1">
    <location>
        <begin position="7"/>
        <end position="27"/>
    </location>
</feature>
<feature type="region of interest" description="Disordered" evidence="1">
    <location>
        <begin position="457"/>
        <end position="504"/>
    </location>
</feature>
<feature type="region of interest" description="Disordered" evidence="1">
    <location>
        <begin position="519"/>
        <end position="592"/>
    </location>
</feature>
<accession>A0A9P6J1E7</accession>
<dbReference type="Proteomes" id="UP000738359">
    <property type="component" value="Unassembled WGS sequence"/>
</dbReference>
<protein>
    <submittedName>
        <fullName evidence="2">Uncharacterized protein</fullName>
    </submittedName>
</protein>
<evidence type="ECO:0000256" key="1">
    <source>
        <dbReference type="SAM" id="MobiDB-lite"/>
    </source>
</evidence>
<proteinExistence type="predicted"/>
<dbReference type="EMBL" id="JAAAHY010000802">
    <property type="protein sequence ID" value="KAF9956998.1"/>
    <property type="molecule type" value="Genomic_DNA"/>
</dbReference>
<name>A0A9P6J1E7_MORAP</name>
<dbReference type="AlphaFoldDB" id="A0A9P6J1E7"/>
<feature type="compositionally biased region" description="Basic and acidic residues" evidence="1">
    <location>
        <begin position="489"/>
        <end position="499"/>
    </location>
</feature>
<feature type="region of interest" description="Disordered" evidence="1">
    <location>
        <begin position="351"/>
        <end position="394"/>
    </location>
</feature>
<feature type="compositionally biased region" description="Acidic residues" evidence="1">
    <location>
        <begin position="351"/>
        <end position="364"/>
    </location>
</feature>
<organism evidence="2 3">
    <name type="scientific">Mortierella alpina</name>
    <name type="common">Oleaginous fungus</name>
    <name type="synonym">Mortierella renispora</name>
    <dbReference type="NCBI Taxonomy" id="64518"/>
    <lineage>
        <taxon>Eukaryota</taxon>
        <taxon>Fungi</taxon>
        <taxon>Fungi incertae sedis</taxon>
        <taxon>Mucoromycota</taxon>
        <taxon>Mortierellomycotina</taxon>
        <taxon>Mortierellomycetes</taxon>
        <taxon>Mortierellales</taxon>
        <taxon>Mortierellaceae</taxon>
        <taxon>Mortierella</taxon>
    </lineage>
</organism>
<feature type="compositionally biased region" description="Basic residues" evidence="1">
    <location>
        <begin position="583"/>
        <end position="592"/>
    </location>
</feature>
<evidence type="ECO:0000313" key="2">
    <source>
        <dbReference type="EMBL" id="KAF9956998.1"/>
    </source>
</evidence>
<keyword evidence="3" id="KW-1185">Reference proteome</keyword>
<feature type="region of interest" description="Disordered" evidence="1">
    <location>
        <begin position="195"/>
        <end position="313"/>
    </location>
</feature>
<feature type="compositionally biased region" description="Polar residues" evidence="1">
    <location>
        <begin position="61"/>
        <end position="113"/>
    </location>
</feature>
<feature type="compositionally biased region" description="Polar residues" evidence="1">
    <location>
        <begin position="127"/>
        <end position="138"/>
    </location>
</feature>
<dbReference type="OrthoDB" id="2426782at2759"/>
<sequence length="592" mass="64289">MTIAHQSASSSDASASDPTAAPATTTPTRHRTRPARKTQSPPPALSIRPTLESTLRDAEESSPSFLQALTASYHNSSSRPQDSTLTSPSASAKTRSSTRLSLDAPTTQHSLGSRASRLTKAVRKPIPQNSDQNPSSANSDEDKCTLPKVIAAAAAAPRVSQSPFLVADEDNHHNAIRDKAKAKAALFWTTRHSNSQELQGLHAETPTKSRIRPPIGDAVPPARRWTRSQALEADLRKKQVARAPTTTGGGGGLESDDGDDGDDEGSEASDTPLLTDGGESPIPRTPSKITALVAGTSSSRPAKDDDDDDSIKDDAANQHMLRMRILGVHARTQSNTGSFKRRVAAVTGYETNEDNEDQYEQECSDGDRTPIPRTPSKRMKPASDLQGLDARSLSSPGSWLERWKLNTMMNHSSMKPPKASQEDLDPTEVLPATEPSEAVGFATPKRKRTVFLEDLDQAPPRPTIDGHIEGDEEFEGQEVEDDEEEEEERSVSDAGDAHVDVCTPVKTHPLRLDLADMTDLQTVPDPKQEATADFQTPPHKQVRKDLFGQDMRPPPAPRGLSSGRRPMYFENMGTSSPIAQKTLHLHRPPSEW</sequence>
<comment type="caution">
    <text evidence="2">The sequence shown here is derived from an EMBL/GenBank/DDBJ whole genome shotgun (WGS) entry which is preliminary data.</text>
</comment>
<reference evidence="2" key="1">
    <citation type="journal article" date="2020" name="Fungal Divers.">
        <title>Resolving the Mortierellaceae phylogeny through synthesis of multi-gene phylogenetics and phylogenomics.</title>
        <authorList>
            <person name="Vandepol N."/>
            <person name="Liber J."/>
            <person name="Desiro A."/>
            <person name="Na H."/>
            <person name="Kennedy M."/>
            <person name="Barry K."/>
            <person name="Grigoriev I.V."/>
            <person name="Miller A.N."/>
            <person name="O'Donnell K."/>
            <person name="Stajich J.E."/>
            <person name="Bonito G."/>
        </authorList>
    </citation>
    <scope>NUCLEOTIDE SEQUENCE</scope>
    <source>
        <strain evidence="2">CK1249</strain>
    </source>
</reference>
<feature type="compositionally biased region" description="Acidic residues" evidence="1">
    <location>
        <begin position="470"/>
        <end position="488"/>
    </location>
</feature>